<dbReference type="AlphaFoldDB" id="A0A317SSK5"/>
<evidence type="ECO:0000256" key="1">
    <source>
        <dbReference type="SAM" id="MobiDB-lite"/>
    </source>
</evidence>
<dbReference type="OrthoDB" id="5054768at2759"/>
<protein>
    <submittedName>
        <fullName evidence="3">Uncharacterized protein</fullName>
    </submittedName>
</protein>
<reference evidence="3 4" key="1">
    <citation type="submission" date="2018-03" db="EMBL/GenBank/DDBJ databases">
        <title>Genomes of Pezizomycetes fungi and the evolution of truffles.</title>
        <authorList>
            <person name="Murat C."/>
            <person name="Payen T."/>
            <person name="Noel B."/>
            <person name="Kuo A."/>
            <person name="Martin F.M."/>
        </authorList>
    </citation>
    <scope>NUCLEOTIDE SEQUENCE [LARGE SCALE GENOMIC DNA]</scope>
    <source>
        <strain evidence="3">091103-1</strain>
    </source>
</reference>
<accession>A0A317SSK5</accession>
<keyword evidence="2" id="KW-0812">Transmembrane</keyword>
<proteinExistence type="predicted"/>
<keyword evidence="2" id="KW-1133">Transmembrane helix</keyword>
<feature type="transmembrane region" description="Helical" evidence="2">
    <location>
        <begin position="236"/>
        <end position="255"/>
    </location>
</feature>
<name>A0A317SSK5_9PEZI</name>
<organism evidence="3 4">
    <name type="scientific">Tuber magnatum</name>
    <name type="common">white Piedmont truffle</name>
    <dbReference type="NCBI Taxonomy" id="42249"/>
    <lineage>
        <taxon>Eukaryota</taxon>
        <taxon>Fungi</taxon>
        <taxon>Dikarya</taxon>
        <taxon>Ascomycota</taxon>
        <taxon>Pezizomycotina</taxon>
        <taxon>Pezizomycetes</taxon>
        <taxon>Pezizales</taxon>
        <taxon>Tuberaceae</taxon>
        <taxon>Tuber</taxon>
    </lineage>
</organism>
<dbReference type="STRING" id="42249.A0A317SSK5"/>
<gene>
    <name evidence="3" type="ORF">C7212DRAFT_344214</name>
</gene>
<evidence type="ECO:0000313" key="4">
    <source>
        <dbReference type="Proteomes" id="UP000246991"/>
    </source>
</evidence>
<keyword evidence="2" id="KW-0472">Membrane</keyword>
<evidence type="ECO:0000313" key="3">
    <source>
        <dbReference type="EMBL" id="PWW76740.1"/>
    </source>
</evidence>
<feature type="region of interest" description="Disordered" evidence="1">
    <location>
        <begin position="176"/>
        <end position="197"/>
    </location>
</feature>
<feature type="compositionally biased region" description="Polar residues" evidence="1">
    <location>
        <begin position="184"/>
        <end position="193"/>
    </location>
</feature>
<dbReference type="EMBL" id="PYWC01000030">
    <property type="protein sequence ID" value="PWW76740.1"/>
    <property type="molecule type" value="Genomic_DNA"/>
</dbReference>
<sequence length="256" mass="27387">MALWLDIEATIDMEDASCEEQKPVFKQKLDAVLMIGEQPPGLDEPSLSPYMFSIVGWKEGTQPGGMSSYETSWVSPDARLSWDESRTIFSISPCNGSQPVDFQMEAYDKYDFLYKTPGEYAQNRTRANATFDDTSATLSIAGGFSGKFKNWYTGYSSSLKNPFKYGTYKLSFSGSLDRPHSHKLSTSGQTPSWTKDRDLLPGGSKAAAAGAATSTTCIGGGGGTISTGSRAEVGKAMIGLAGLVGLVAAGMGVVLW</sequence>
<dbReference type="Proteomes" id="UP000246991">
    <property type="component" value="Unassembled WGS sequence"/>
</dbReference>
<comment type="caution">
    <text evidence="3">The sequence shown here is derived from an EMBL/GenBank/DDBJ whole genome shotgun (WGS) entry which is preliminary data.</text>
</comment>
<evidence type="ECO:0000256" key="2">
    <source>
        <dbReference type="SAM" id="Phobius"/>
    </source>
</evidence>
<keyword evidence="4" id="KW-1185">Reference proteome</keyword>